<feature type="compositionally biased region" description="Basic residues" evidence="1">
    <location>
        <begin position="83"/>
        <end position="99"/>
    </location>
</feature>
<name>A0A5C3NWX1_9APHY</name>
<evidence type="ECO:0000313" key="2">
    <source>
        <dbReference type="EMBL" id="TFK80818.1"/>
    </source>
</evidence>
<organism evidence="2 3">
    <name type="scientific">Polyporus arcularius HHB13444</name>
    <dbReference type="NCBI Taxonomy" id="1314778"/>
    <lineage>
        <taxon>Eukaryota</taxon>
        <taxon>Fungi</taxon>
        <taxon>Dikarya</taxon>
        <taxon>Basidiomycota</taxon>
        <taxon>Agaricomycotina</taxon>
        <taxon>Agaricomycetes</taxon>
        <taxon>Polyporales</taxon>
        <taxon>Polyporaceae</taxon>
        <taxon>Polyporus</taxon>
    </lineage>
</organism>
<protein>
    <submittedName>
        <fullName evidence="2">Uncharacterized protein</fullName>
    </submittedName>
</protein>
<dbReference type="AlphaFoldDB" id="A0A5C3NWX1"/>
<proteinExistence type="predicted"/>
<gene>
    <name evidence="2" type="ORF">K466DRAFT_364674</name>
</gene>
<dbReference type="EMBL" id="ML211701">
    <property type="protein sequence ID" value="TFK80818.1"/>
    <property type="molecule type" value="Genomic_DNA"/>
</dbReference>
<evidence type="ECO:0000256" key="1">
    <source>
        <dbReference type="SAM" id="MobiDB-lite"/>
    </source>
</evidence>
<accession>A0A5C3NWX1</accession>
<reference evidence="2 3" key="1">
    <citation type="journal article" date="2019" name="Nat. Ecol. Evol.">
        <title>Megaphylogeny resolves global patterns of mushroom evolution.</title>
        <authorList>
            <person name="Varga T."/>
            <person name="Krizsan K."/>
            <person name="Foldi C."/>
            <person name="Dima B."/>
            <person name="Sanchez-Garcia M."/>
            <person name="Sanchez-Ramirez S."/>
            <person name="Szollosi G.J."/>
            <person name="Szarkandi J.G."/>
            <person name="Papp V."/>
            <person name="Albert L."/>
            <person name="Andreopoulos W."/>
            <person name="Angelini C."/>
            <person name="Antonin V."/>
            <person name="Barry K.W."/>
            <person name="Bougher N.L."/>
            <person name="Buchanan P."/>
            <person name="Buyck B."/>
            <person name="Bense V."/>
            <person name="Catcheside P."/>
            <person name="Chovatia M."/>
            <person name="Cooper J."/>
            <person name="Damon W."/>
            <person name="Desjardin D."/>
            <person name="Finy P."/>
            <person name="Geml J."/>
            <person name="Haridas S."/>
            <person name="Hughes K."/>
            <person name="Justo A."/>
            <person name="Karasinski D."/>
            <person name="Kautmanova I."/>
            <person name="Kiss B."/>
            <person name="Kocsube S."/>
            <person name="Kotiranta H."/>
            <person name="LaButti K.M."/>
            <person name="Lechner B.E."/>
            <person name="Liimatainen K."/>
            <person name="Lipzen A."/>
            <person name="Lukacs Z."/>
            <person name="Mihaltcheva S."/>
            <person name="Morgado L.N."/>
            <person name="Niskanen T."/>
            <person name="Noordeloos M.E."/>
            <person name="Ohm R.A."/>
            <person name="Ortiz-Santana B."/>
            <person name="Ovrebo C."/>
            <person name="Racz N."/>
            <person name="Riley R."/>
            <person name="Savchenko A."/>
            <person name="Shiryaev A."/>
            <person name="Soop K."/>
            <person name="Spirin V."/>
            <person name="Szebenyi C."/>
            <person name="Tomsovsky M."/>
            <person name="Tulloss R.E."/>
            <person name="Uehling J."/>
            <person name="Grigoriev I.V."/>
            <person name="Vagvolgyi C."/>
            <person name="Papp T."/>
            <person name="Martin F.M."/>
            <person name="Miettinen O."/>
            <person name="Hibbett D.S."/>
            <person name="Nagy L.G."/>
        </authorList>
    </citation>
    <scope>NUCLEOTIDE SEQUENCE [LARGE SCALE GENOMIC DNA]</scope>
    <source>
        <strain evidence="2 3">HHB13444</strain>
    </source>
</reference>
<dbReference type="InParanoid" id="A0A5C3NWX1"/>
<keyword evidence="3" id="KW-1185">Reference proteome</keyword>
<feature type="region of interest" description="Disordered" evidence="1">
    <location>
        <begin position="57"/>
        <end position="103"/>
    </location>
</feature>
<feature type="compositionally biased region" description="Low complexity" evidence="1">
    <location>
        <begin position="64"/>
        <end position="82"/>
    </location>
</feature>
<sequence length="208" mass="22724">MVLRNGRGAWNVPRVKTKPNAGVGSYGWSCGGGTASFMGRILLSSKSEATGIQHRFDTLHVRPTKSTSSSSSIPSSSAPRSILRPRRFLVNGRPRRSRPRCASGRSLCNRWIPRTSHSSRRRSHRCRGGSARPIRTTRAVVCLMLHTAARTTRRHPGTDVSTVAWRLVAFPTSSSSLMLSPKTSCGLSLRSMTSQSLWTRASAPAARL</sequence>
<dbReference type="Proteomes" id="UP000308197">
    <property type="component" value="Unassembled WGS sequence"/>
</dbReference>
<evidence type="ECO:0000313" key="3">
    <source>
        <dbReference type="Proteomes" id="UP000308197"/>
    </source>
</evidence>